<evidence type="ECO:0000313" key="2">
    <source>
        <dbReference type="Proteomes" id="UP000630149"/>
    </source>
</evidence>
<keyword evidence="2" id="KW-1185">Reference proteome</keyword>
<comment type="caution">
    <text evidence="1">The sequence shown here is derived from an EMBL/GenBank/DDBJ whole genome shotgun (WGS) entry which is preliminary data.</text>
</comment>
<reference evidence="1" key="1">
    <citation type="journal article" date="2014" name="Int. J. Syst. Evol. Microbiol.">
        <title>Complete genome sequence of Corynebacterium casei LMG S-19264T (=DSM 44701T), isolated from a smear-ripened cheese.</title>
        <authorList>
            <consortium name="US DOE Joint Genome Institute (JGI-PGF)"/>
            <person name="Walter F."/>
            <person name="Albersmeier A."/>
            <person name="Kalinowski J."/>
            <person name="Ruckert C."/>
        </authorList>
    </citation>
    <scope>NUCLEOTIDE SEQUENCE</scope>
    <source>
        <strain evidence="1">JCM 13919</strain>
    </source>
</reference>
<dbReference type="EMBL" id="BMOB01000009">
    <property type="protein sequence ID" value="GGI90480.1"/>
    <property type="molecule type" value="Genomic_DNA"/>
</dbReference>
<gene>
    <name evidence="1" type="ORF">GCM10007966_19020</name>
</gene>
<dbReference type="Proteomes" id="UP000630149">
    <property type="component" value="Unassembled WGS sequence"/>
</dbReference>
<dbReference type="RefSeq" id="WP_131777173.1">
    <property type="nucleotide sequence ID" value="NZ_BMOB01000009.1"/>
</dbReference>
<name>A0A917JWU4_9GAMM</name>
<accession>A0A917JWU4</accession>
<dbReference type="AlphaFoldDB" id="A0A917JWU4"/>
<proteinExistence type="predicted"/>
<sequence>MELTVDIGQDVYDDLETAAKLEGKNIKSMASAMLSLGVKVFLNSKEDKIDPTTSILLKNSVRSNEILIELLHIVFDKDKSNLGVYDADTALALIERVANKFMEGAE</sequence>
<protein>
    <submittedName>
        <fullName evidence="1">Uncharacterized protein</fullName>
    </submittedName>
</protein>
<organism evidence="1 2">
    <name type="scientific">Legionella impletisoli</name>
    <dbReference type="NCBI Taxonomy" id="343510"/>
    <lineage>
        <taxon>Bacteria</taxon>
        <taxon>Pseudomonadati</taxon>
        <taxon>Pseudomonadota</taxon>
        <taxon>Gammaproteobacteria</taxon>
        <taxon>Legionellales</taxon>
        <taxon>Legionellaceae</taxon>
        <taxon>Legionella</taxon>
    </lineage>
</organism>
<evidence type="ECO:0000313" key="1">
    <source>
        <dbReference type="EMBL" id="GGI90480.1"/>
    </source>
</evidence>
<dbReference type="OrthoDB" id="5646546at2"/>
<reference evidence="1" key="2">
    <citation type="submission" date="2020-09" db="EMBL/GenBank/DDBJ databases">
        <authorList>
            <person name="Sun Q."/>
            <person name="Ohkuma M."/>
        </authorList>
    </citation>
    <scope>NUCLEOTIDE SEQUENCE</scope>
    <source>
        <strain evidence="1">JCM 13919</strain>
    </source>
</reference>